<dbReference type="InterPro" id="IPR039422">
    <property type="entry name" value="MarR/SlyA-like"/>
</dbReference>
<dbReference type="PRINTS" id="PR00598">
    <property type="entry name" value="HTHMARR"/>
</dbReference>
<dbReference type="PANTHER" id="PTHR33164:SF95">
    <property type="entry name" value="TRANSCRIPTIONAL REGULATOR"/>
    <property type="match status" value="1"/>
</dbReference>
<dbReference type="InterPro" id="IPR036390">
    <property type="entry name" value="WH_DNA-bd_sf"/>
</dbReference>
<dbReference type="SUPFAM" id="SSF46785">
    <property type="entry name" value="Winged helix' DNA-binding domain"/>
    <property type="match status" value="1"/>
</dbReference>
<comment type="caution">
    <text evidence="2">The sequence shown here is derived from an EMBL/GenBank/DDBJ whole genome shotgun (WGS) entry which is preliminary data.</text>
</comment>
<proteinExistence type="predicted"/>
<dbReference type="PROSITE" id="PS50995">
    <property type="entry name" value="HTH_MARR_2"/>
    <property type="match status" value="1"/>
</dbReference>
<evidence type="ECO:0000313" key="3">
    <source>
        <dbReference type="Proteomes" id="UP001595711"/>
    </source>
</evidence>
<dbReference type="Pfam" id="PF12802">
    <property type="entry name" value="MarR_2"/>
    <property type="match status" value="1"/>
</dbReference>
<dbReference type="Proteomes" id="UP001595711">
    <property type="component" value="Unassembled WGS sequence"/>
</dbReference>
<evidence type="ECO:0000259" key="1">
    <source>
        <dbReference type="PROSITE" id="PS50995"/>
    </source>
</evidence>
<evidence type="ECO:0000313" key="2">
    <source>
        <dbReference type="EMBL" id="MFC3677641.1"/>
    </source>
</evidence>
<name>A0ABV7VM66_9PROT</name>
<gene>
    <name evidence="2" type="ORF">ACFOOQ_18965</name>
</gene>
<sequence length="161" mass="17651">MNAKPEIKTAPASASAAPASADLPAGYVLEDQIGHLIRRAHQRHTALFMAMIGDAQVTTTQYAALVKLYEMGELSQNHLGRLTAMDPATIQGVIRRLTDRKLIAHRPDRNDKRRRCLSLTTTGRDLVGRLLANGPKVTQATLDPLSPDEQRQIVALLKRLG</sequence>
<dbReference type="EMBL" id="JBHRYJ010000005">
    <property type="protein sequence ID" value="MFC3677641.1"/>
    <property type="molecule type" value="Genomic_DNA"/>
</dbReference>
<dbReference type="InterPro" id="IPR036388">
    <property type="entry name" value="WH-like_DNA-bd_sf"/>
</dbReference>
<dbReference type="PANTHER" id="PTHR33164">
    <property type="entry name" value="TRANSCRIPTIONAL REGULATOR, MARR FAMILY"/>
    <property type="match status" value="1"/>
</dbReference>
<dbReference type="SMART" id="SM00347">
    <property type="entry name" value="HTH_MARR"/>
    <property type="match status" value="1"/>
</dbReference>
<organism evidence="2 3">
    <name type="scientific">Ferrovibrio xuzhouensis</name>
    <dbReference type="NCBI Taxonomy" id="1576914"/>
    <lineage>
        <taxon>Bacteria</taxon>
        <taxon>Pseudomonadati</taxon>
        <taxon>Pseudomonadota</taxon>
        <taxon>Alphaproteobacteria</taxon>
        <taxon>Rhodospirillales</taxon>
        <taxon>Rhodospirillaceae</taxon>
        <taxon>Ferrovibrio</taxon>
    </lineage>
</organism>
<accession>A0ABV7VM66</accession>
<dbReference type="Gene3D" id="1.10.10.10">
    <property type="entry name" value="Winged helix-like DNA-binding domain superfamily/Winged helix DNA-binding domain"/>
    <property type="match status" value="1"/>
</dbReference>
<keyword evidence="3" id="KW-1185">Reference proteome</keyword>
<protein>
    <submittedName>
        <fullName evidence="2">MarR family winged helix-turn-helix transcriptional regulator</fullName>
    </submittedName>
</protein>
<dbReference type="RefSeq" id="WP_379729212.1">
    <property type="nucleotide sequence ID" value="NZ_JBHRYJ010000005.1"/>
</dbReference>
<feature type="domain" description="HTH marR-type" evidence="1">
    <location>
        <begin position="30"/>
        <end position="161"/>
    </location>
</feature>
<dbReference type="InterPro" id="IPR000835">
    <property type="entry name" value="HTH_MarR-typ"/>
</dbReference>
<reference evidence="3" key="1">
    <citation type="journal article" date="2019" name="Int. J. Syst. Evol. Microbiol.">
        <title>The Global Catalogue of Microorganisms (GCM) 10K type strain sequencing project: providing services to taxonomists for standard genome sequencing and annotation.</title>
        <authorList>
            <consortium name="The Broad Institute Genomics Platform"/>
            <consortium name="The Broad Institute Genome Sequencing Center for Infectious Disease"/>
            <person name="Wu L."/>
            <person name="Ma J."/>
        </authorList>
    </citation>
    <scope>NUCLEOTIDE SEQUENCE [LARGE SCALE GENOMIC DNA]</scope>
    <source>
        <strain evidence="3">KCTC 42182</strain>
    </source>
</reference>